<proteinExistence type="predicted"/>
<evidence type="ECO:0000313" key="3">
    <source>
        <dbReference type="Proteomes" id="UP001058974"/>
    </source>
</evidence>
<feature type="non-terminal residue" evidence="2">
    <location>
        <position position="1"/>
    </location>
</feature>
<dbReference type="PANTHER" id="PTHR47481:SF30">
    <property type="entry name" value="CCHC-TYPE DOMAIN-CONTAINING PROTEIN"/>
    <property type="match status" value="1"/>
</dbReference>
<evidence type="ECO:0000256" key="1">
    <source>
        <dbReference type="SAM" id="MobiDB-lite"/>
    </source>
</evidence>
<name>A0A9D5H0X6_PEA</name>
<dbReference type="AlphaFoldDB" id="A0A9D5H0X6"/>
<feature type="compositionally biased region" description="Polar residues" evidence="1">
    <location>
        <begin position="164"/>
        <end position="177"/>
    </location>
</feature>
<keyword evidence="3" id="KW-1185">Reference proteome</keyword>
<feature type="region of interest" description="Disordered" evidence="1">
    <location>
        <begin position="142"/>
        <end position="184"/>
    </location>
</feature>
<dbReference type="Gramene" id="Psat01G0556200-T1">
    <property type="protein sequence ID" value="KAI5448187.1"/>
    <property type="gene ID" value="KIW84_015562"/>
</dbReference>
<organism evidence="2 3">
    <name type="scientific">Pisum sativum</name>
    <name type="common">Garden pea</name>
    <name type="synonym">Lathyrus oleraceus</name>
    <dbReference type="NCBI Taxonomy" id="3888"/>
    <lineage>
        <taxon>Eukaryota</taxon>
        <taxon>Viridiplantae</taxon>
        <taxon>Streptophyta</taxon>
        <taxon>Embryophyta</taxon>
        <taxon>Tracheophyta</taxon>
        <taxon>Spermatophyta</taxon>
        <taxon>Magnoliopsida</taxon>
        <taxon>eudicotyledons</taxon>
        <taxon>Gunneridae</taxon>
        <taxon>Pentapetalae</taxon>
        <taxon>rosids</taxon>
        <taxon>fabids</taxon>
        <taxon>Fabales</taxon>
        <taxon>Fabaceae</taxon>
        <taxon>Papilionoideae</taxon>
        <taxon>50 kb inversion clade</taxon>
        <taxon>NPAAA clade</taxon>
        <taxon>Hologalegina</taxon>
        <taxon>IRL clade</taxon>
        <taxon>Fabeae</taxon>
        <taxon>Lathyrus</taxon>
    </lineage>
</organism>
<protein>
    <submittedName>
        <fullName evidence="2">Uncharacterized protein</fullName>
    </submittedName>
</protein>
<reference evidence="2 3" key="1">
    <citation type="journal article" date="2022" name="Nat. Genet.">
        <title>Improved pea reference genome and pan-genome highlight genomic features and evolutionary characteristics.</title>
        <authorList>
            <person name="Yang T."/>
            <person name="Liu R."/>
            <person name="Luo Y."/>
            <person name="Hu S."/>
            <person name="Wang D."/>
            <person name="Wang C."/>
            <person name="Pandey M.K."/>
            <person name="Ge S."/>
            <person name="Xu Q."/>
            <person name="Li N."/>
            <person name="Li G."/>
            <person name="Huang Y."/>
            <person name="Saxena R.K."/>
            <person name="Ji Y."/>
            <person name="Li M."/>
            <person name="Yan X."/>
            <person name="He Y."/>
            <person name="Liu Y."/>
            <person name="Wang X."/>
            <person name="Xiang C."/>
            <person name="Varshney R.K."/>
            <person name="Ding H."/>
            <person name="Gao S."/>
            <person name="Zong X."/>
        </authorList>
    </citation>
    <scope>NUCLEOTIDE SEQUENCE [LARGE SCALE GENOMIC DNA]</scope>
    <source>
        <strain evidence="2 3">cv. Zhongwan 6</strain>
    </source>
</reference>
<sequence>IANTLLAVGDSISEQDQIDSILDGLLEEYNPFVMQMYESTKPSSLCDVEAQLYVQEAQVDKFRQELSISIVAANLANTSQETTSSRGAFSGNHGRGACYTRGLACGRGRATSGNRPTCQSCDKYGHSITDCWHRFDETFRPHNPSSSQTSVVNESTTKYEKSKASSQKTQAYTQEYSLPSELES</sequence>
<evidence type="ECO:0000313" key="2">
    <source>
        <dbReference type="EMBL" id="KAI5448187.1"/>
    </source>
</evidence>
<dbReference type="PANTHER" id="PTHR47481">
    <property type="match status" value="1"/>
</dbReference>
<feature type="compositionally biased region" description="Polar residues" evidence="1">
    <location>
        <begin position="143"/>
        <end position="156"/>
    </location>
</feature>
<gene>
    <name evidence="2" type="ORF">KIW84_015562</name>
</gene>
<dbReference type="Proteomes" id="UP001058974">
    <property type="component" value="Chromosome 1"/>
</dbReference>
<comment type="caution">
    <text evidence="2">The sequence shown here is derived from an EMBL/GenBank/DDBJ whole genome shotgun (WGS) entry which is preliminary data.</text>
</comment>
<dbReference type="EMBL" id="JAMSHJ010000001">
    <property type="protein sequence ID" value="KAI5448187.1"/>
    <property type="molecule type" value="Genomic_DNA"/>
</dbReference>
<accession>A0A9D5H0X6</accession>